<feature type="transmembrane region" description="Helical" evidence="1">
    <location>
        <begin position="88"/>
        <end position="110"/>
    </location>
</feature>
<evidence type="ECO:0000313" key="3">
    <source>
        <dbReference type="Proteomes" id="UP000317648"/>
    </source>
</evidence>
<keyword evidence="3" id="KW-1185">Reference proteome</keyword>
<keyword evidence="1" id="KW-1133">Transmembrane helix</keyword>
<feature type="transmembrane region" description="Helical" evidence="1">
    <location>
        <begin position="196"/>
        <end position="220"/>
    </location>
</feature>
<dbReference type="RefSeq" id="WP_145054550.1">
    <property type="nucleotide sequence ID" value="NZ_CP036433.1"/>
</dbReference>
<dbReference type="KEGG" id="lcre:Pla8534_36800"/>
<dbReference type="Proteomes" id="UP000317648">
    <property type="component" value="Chromosome"/>
</dbReference>
<organism evidence="2 3">
    <name type="scientific">Lignipirellula cremea</name>
    <dbReference type="NCBI Taxonomy" id="2528010"/>
    <lineage>
        <taxon>Bacteria</taxon>
        <taxon>Pseudomonadati</taxon>
        <taxon>Planctomycetota</taxon>
        <taxon>Planctomycetia</taxon>
        <taxon>Pirellulales</taxon>
        <taxon>Pirellulaceae</taxon>
        <taxon>Lignipirellula</taxon>
    </lineage>
</organism>
<gene>
    <name evidence="2" type="ORF">Pla8534_36800</name>
</gene>
<keyword evidence="1" id="KW-0472">Membrane</keyword>
<evidence type="ECO:0000256" key="1">
    <source>
        <dbReference type="SAM" id="Phobius"/>
    </source>
</evidence>
<proteinExistence type="predicted"/>
<dbReference type="EMBL" id="CP036433">
    <property type="protein sequence ID" value="QDU95861.1"/>
    <property type="molecule type" value="Genomic_DNA"/>
</dbReference>
<protein>
    <submittedName>
        <fullName evidence="2">Uncharacterized protein</fullName>
    </submittedName>
</protein>
<sequence>MIARDCDKCDRTLPQGQGLCTACGWENDLGYFVDISGKKQPEKTPDEASNLLESRKFSRIWQNCFSLAGGLIALELIIGLIAPSWWLLLFLTPVAVLVQIPLAALLVWASDFSKSQVVKAEGGRLLFWGKCVAATLVSYLVYTLIAMPTLRLFYWLGFPVFDFGLWLVIVPIHVLLLSIGWFLAVRHYFEFSVDRAVFNTVVIACLQLSLVFSVLTLFHWTLVQPVEPLHRLEYALPKISRIEAVSGPHLACVISR</sequence>
<dbReference type="AlphaFoldDB" id="A0A518DVJ7"/>
<dbReference type="OrthoDB" id="271807at2"/>
<feature type="transmembrane region" description="Helical" evidence="1">
    <location>
        <begin position="64"/>
        <end position="82"/>
    </location>
</feature>
<name>A0A518DVJ7_9BACT</name>
<feature type="transmembrane region" description="Helical" evidence="1">
    <location>
        <begin position="163"/>
        <end position="184"/>
    </location>
</feature>
<evidence type="ECO:0000313" key="2">
    <source>
        <dbReference type="EMBL" id="QDU95861.1"/>
    </source>
</evidence>
<reference evidence="2 3" key="1">
    <citation type="submission" date="2019-02" db="EMBL/GenBank/DDBJ databases">
        <title>Deep-cultivation of Planctomycetes and their phenomic and genomic characterization uncovers novel biology.</title>
        <authorList>
            <person name="Wiegand S."/>
            <person name="Jogler M."/>
            <person name="Boedeker C."/>
            <person name="Pinto D."/>
            <person name="Vollmers J."/>
            <person name="Rivas-Marin E."/>
            <person name="Kohn T."/>
            <person name="Peeters S.H."/>
            <person name="Heuer A."/>
            <person name="Rast P."/>
            <person name="Oberbeckmann S."/>
            <person name="Bunk B."/>
            <person name="Jeske O."/>
            <person name="Meyerdierks A."/>
            <person name="Storesund J.E."/>
            <person name="Kallscheuer N."/>
            <person name="Luecker S."/>
            <person name="Lage O.M."/>
            <person name="Pohl T."/>
            <person name="Merkel B.J."/>
            <person name="Hornburger P."/>
            <person name="Mueller R.-W."/>
            <person name="Bruemmer F."/>
            <person name="Labrenz M."/>
            <person name="Spormann A.M."/>
            <person name="Op den Camp H."/>
            <person name="Overmann J."/>
            <person name="Amann R."/>
            <person name="Jetten M.S.M."/>
            <person name="Mascher T."/>
            <person name="Medema M.H."/>
            <person name="Devos D.P."/>
            <person name="Kaster A.-K."/>
            <person name="Ovreas L."/>
            <person name="Rohde M."/>
            <person name="Galperin M.Y."/>
            <person name="Jogler C."/>
        </authorList>
    </citation>
    <scope>NUCLEOTIDE SEQUENCE [LARGE SCALE GENOMIC DNA]</scope>
    <source>
        <strain evidence="2 3">Pla85_3_4</strain>
    </source>
</reference>
<accession>A0A518DVJ7</accession>
<feature type="transmembrane region" description="Helical" evidence="1">
    <location>
        <begin position="131"/>
        <end position="157"/>
    </location>
</feature>
<keyword evidence="1" id="KW-0812">Transmembrane</keyword>